<gene>
    <name evidence="4" type="ORF">LSH36_71g07041</name>
</gene>
<keyword evidence="1" id="KW-0472">Membrane</keyword>
<evidence type="ECO:0000256" key="2">
    <source>
        <dbReference type="SAM" id="SignalP"/>
    </source>
</evidence>
<keyword evidence="1" id="KW-1133">Transmembrane helix</keyword>
<keyword evidence="2" id="KW-0732">Signal</keyword>
<keyword evidence="1" id="KW-0812">Transmembrane</keyword>
<reference evidence="4" key="1">
    <citation type="journal article" date="2023" name="Mol. Biol. Evol.">
        <title>Third-Generation Sequencing Reveals the Adaptive Role of the Epigenome in Three Deep-Sea Polychaetes.</title>
        <authorList>
            <person name="Perez M."/>
            <person name="Aroh O."/>
            <person name="Sun Y."/>
            <person name="Lan Y."/>
            <person name="Juniper S.K."/>
            <person name="Young C.R."/>
            <person name="Angers B."/>
            <person name="Qian P.Y."/>
        </authorList>
    </citation>
    <scope>NUCLEOTIDE SEQUENCE</scope>
    <source>
        <strain evidence="4">P08H-3</strain>
    </source>
</reference>
<dbReference type="Gene3D" id="2.60.40.10">
    <property type="entry name" value="Immunoglobulins"/>
    <property type="match status" value="2"/>
</dbReference>
<name>A0AAD9K3B7_9ANNE</name>
<sequence length="379" mass="42910">MKILHIGVIVCLVGVFLVTCSPRNADNGIIQRLGSGRFRRATKGKAVAKKAKPVVTKKKITATKPAKNGTQNAKTGWMGGVLPLKVIQEIKKNIETHINTRRVGNGTTVKFDCSHDVSRLVFKKGFETVSTYWLHNNSTFARGKRRTADSYIAKIQGVQSSDNGVYTCNIKYPYEESRVIRLETLLVETDQVTKLVWDGGSMDLSCHSSTALPHLKGFWVRWIHNGTTYVERKSHVWLFDNLHIYPVNTATNGIWECQLANDLGKVWWTSRYVVKVLYPKLFSFNTYLVVIKDYFFAGINAAFVCFICLFSLCCLRKPEKRIHFGRSLYVYYDWRNSWRHGSSNVSLIGDDMDLKKLETALAETDLSEHKKLLIGGGGT</sequence>
<evidence type="ECO:0000256" key="1">
    <source>
        <dbReference type="SAM" id="Phobius"/>
    </source>
</evidence>
<proteinExistence type="predicted"/>
<feature type="chain" id="PRO_5042129391" description="Ig-like domain-containing protein" evidence="2">
    <location>
        <begin position="21"/>
        <end position="379"/>
    </location>
</feature>
<dbReference type="SMART" id="SM00409">
    <property type="entry name" value="IG"/>
    <property type="match status" value="2"/>
</dbReference>
<keyword evidence="5" id="KW-1185">Reference proteome</keyword>
<evidence type="ECO:0000313" key="5">
    <source>
        <dbReference type="Proteomes" id="UP001208570"/>
    </source>
</evidence>
<evidence type="ECO:0000313" key="4">
    <source>
        <dbReference type="EMBL" id="KAK2163994.1"/>
    </source>
</evidence>
<dbReference type="InterPro" id="IPR013783">
    <property type="entry name" value="Ig-like_fold"/>
</dbReference>
<dbReference type="Proteomes" id="UP001208570">
    <property type="component" value="Unassembled WGS sequence"/>
</dbReference>
<accession>A0AAD9K3B7</accession>
<feature type="signal peptide" evidence="2">
    <location>
        <begin position="1"/>
        <end position="20"/>
    </location>
</feature>
<dbReference type="InterPro" id="IPR003599">
    <property type="entry name" value="Ig_sub"/>
</dbReference>
<dbReference type="InterPro" id="IPR036179">
    <property type="entry name" value="Ig-like_dom_sf"/>
</dbReference>
<dbReference type="SUPFAM" id="SSF48726">
    <property type="entry name" value="Immunoglobulin"/>
    <property type="match status" value="2"/>
</dbReference>
<organism evidence="4 5">
    <name type="scientific">Paralvinella palmiformis</name>
    <dbReference type="NCBI Taxonomy" id="53620"/>
    <lineage>
        <taxon>Eukaryota</taxon>
        <taxon>Metazoa</taxon>
        <taxon>Spiralia</taxon>
        <taxon>Lophotrochozoa</taxon>
        <taxon>Annelida</taxon>
        <taxon>Polychaeta</taxon>
        <taxon>Sedentaria</taxon>
        <taxon>Canalipalpata</taxon>
        <taxon>Terebellida</taxon>
        <taxon>Terebelliformia</taxon>
        <taxon>Alvinellidae</taxon>
        <taxon>Paralvinella</taxon>
    </lineage>
</organism>
<comment type="caution">
    <text evidence="4">The sequence shown here is derived from an EMBL/GenBank/DDBJ whole genome shotgun (WGS) entry which is preliminary data.</text>
</comment>
<dbReference type="AlphaFoldDB" id="A0AAD9K3B7"/>
<feature type="transmembrane region" description="Helical" evidence="1">
    <location>
        <begin position="294"/>
        <end position="315"/>
    </location>
</feature>
<dbReference type="PROSITE" id="PS50835">
    <property type="entry name" value="IG_LIKE"/>
    <property type="match status" value="1"/>
</dbReference>
<dbReference type="InterPro" id="IPR007110">
    <property type="entry name" value="Ig-like_dom"/>
</dbReference>
<dbReference type="EMBL" id="JAODUP010000071">
    <property type="protein sequence ID" value="KAK2163994.1"/>
    <property type="molecule type" value="Genomic_DNA"/>
</dbReference>
<feature type="domain" description="Ig-like" evidence="3">
    <location>
        <begin position="83"/>
        <end position="181"/>
    </location>
</feature>
<evidence type="ECO:0000259" key="3">
    <source>
        <dbReference type="PROSITE" id="PS50835"/>
    </source>
</evidence>
<protein>
    <recommendedName>
        <fullName evidence="3">Ig-like domain-containing protein</fullName>
    </recommendedName>
</protein>